<comment type="caution">
    <text evidence="1">The sequence shown here is derived from an EMBL/GenBank/DDBJ whole genome shotgun (WGS) entry which is preliminary data.</text>
</comment>
<dbReference type="EMBL" id="MFIY01000058">
    <property type="protein sequence ID" value="OGF99316.1"/>
    <property type="molecule type" value="Genomic_DNA"/>
</dbReference>
<accession>A0A1F5YH66</accession>
<name>A0A1F5YH66_9BACT</name>
<dbReference type="Proteomes" id="UP000178230">
    <property type="component" value="Unassembled WGS sequence"/>
</dbReference>
<gene>
    <name evidence="1" type="ORF">A2Y99_05215</name>
</gene>
<organism evidence="1 2">
    <name type="scientific">Candidatus Gottesmanbacteria bacterium RBG_13_37_7</name>
    <dbReference type="NCBI Taxonomy" id="1798369"/>
    <lineage>
        <taxon>Bacteria</taxon>
        <taxon>Candidatus Gottesmaniibacteriota</taxon>
    </lineage>
</organism>
<dbReference type="AlphaFoldDB" id="A0A1F5YH66"/>
<evidence type="ECO:0000313" key="1">
    <source>
        <dbReference type="EMBL" id="OGF99316.1"/>
    </source>
</evidence>
<protein>
    <submittedName>
        <fullName evidence="1">Uncharacterized protein</fullName>
    </submittedName>
</protein>
<proteinExistence type="predicted"/>
<evidence type="ECO:0000313" key="2">
    <source>
        <dbReference type="Proteomes" id="UP000178230"/>
    </source>
</evidence>
<reference evidence="1 2" key="1">
    <citation type="journal article" date="2016" name="Nat. Commun.">
        <title>Thousands of microbial genomes shed light on interconnected biogeochemical processes in an aquifer system.</title>
        <authorList>
            <person name="Anantharaman K."/>
            <person name="Brown C.T."/>
            <person name="Hug L.A."/>
            <person name="Sharon I."/>
            <person name="Castelle C.J."/>
            <person name="Probst A.J."/>
            <person name="Thomas B.C."/>
            <person name="Singh A."/>
            <person name="Wilkins M.J."/>
            <person name="Karaoz U."/>
            <person name="Brodie E.L."/>
            <person name="Williams K.H."/>
            <person name="Hubbard S.S."/>
            <person name="Banfield J.F."/>
        </authorList>
    </citation>
    <scope>NUCLEOTIDE SEQUENCE [LARGE SCALE GENOMIC DNA]</scope>
</reference>
<sequence>MTEVEDENITYDNFQRKCPLIPRGWKSIRTETGITLTLYTHSAGIPIEATPEGICETLPGVFAQEALVGTCESCIYAHRRSGTRNVCFSTEAIPEELLGTLIPVAAIEVTINDMS</sequence>